<dbReference type="HOGENOM" id="CLU_047965_0_0_11"/>
<proteinExistence type="predicted"/>
<feature type="region of interest" description="Disordered" evidence="1">
    <location>
        <begin position="35"/>
        <end position="61"/>
    </location>
</feature>
<feature type="compositionally biased region" description="Basic and acidic residues" evidence="1">
    <location>
        <begin position="35"/>
        <end position="52"/>
    </location>
</feature>
<evidence type="ECO:0000313" key="3">
    <source>
        <dbReference type="Proteomes" id="UP000028492"/>
    </source>
</evidence>
<dbReference type="EMBL" id="CP008953">
    <property type="protein sequence ID" value="AIG74314.1"/>
    <property type="molecule type" value="Genomic_DNA"/>
</dbReference>
<dbReference type="eggNOG" id="ENOG5033PXI">
    <property type="taxonomic scope" value="Bacteria"/>
</dbReference>
<dbReference type="RefSeq" id="WP_148311462.1">
    <property type="nucleotide sequence ID" value="NZ_CP008953.1"/>
</dbReference>
<accession>A0A075UP59</accession>
<dbReference type="KEGG" id="aja:AJAP_06985"/>
<sequence length="469" mass="51368">MELRDALEKLLQSSHVAIHSTAELSGAVTRYIAKQDEKRSKDEKPEVLRKPEIGPVPPAEHRNGFTITPWELLQTFGRATTLSGQNPSRGLSQHWNCLRYLTTLEAHRGRLALSPDGHDPRYHRKGVQAQELGAAFALTAAREILQRRHPGYRFEPVDVDLALDAGWALRGQGAEAKGTRRSRPGHFLVGRKGGEPLRIALVDGRGSHGQPSAQHSQLMASAERVQVIALGDGRGSADPLPSLLMSTAFVAEGGIEIRLLDPVGGGVLAEPGKPPPDPYGPVQEENFFPDIQTVDAQGQTSSRPGFHITSDRFEWFSRVLVRASAAALLTFVGDRDNAYKYLTVRQQRRLGADHSPQAVNAECDVRIELGGIAFVGTDHVFRFARERVEVFSAMPKELHEILKTGDGAQAYAETMPEVVAECKRRWAAVQRDWTGIITMDGDGAVMALRVLKSEGRPLEAIPEPQEGPA</sequence>
<evidence type="ECO:0000313" key="2">
    <source>
        <dbReference type="EMBL" id="AIG74314.1"/>
    </source>
</evidence>
<protein>
    <submittedName>
        <fullName evidence="2">Uncharacterized protein</fullName>
    </submittedName>
</protein>
<name>A0A075UP59_9PSEU</name>
<dbReference type="STRING" id="208439.AJAP_06985"/>
<dbReference type="Proteomes" id="UP000028492">
    <property type="component" value="Chromosome"/>
</dbReference>
<reference evidence="2 3" key="1">
    <citation type="journal article" date="2014" name="J. Biotechnol.">
        <title>Complete genome sequence of the actinobacterium Amycolatopsis japonica MG417-CF17(T) (=DSM 44213T) producing (S,S)-N,N'-ethylenediaminedisuccinic acid.</title>
        <authorList>
            <person name="Stegmann E."/>
            <person name="Albersmeier A."/>
            <person name="Spohn M."/>
            <person name="Gert H."/>
            <person name="Weber T."/>
            <person name="Wohlleben W."/>
            <person name="Kalinowski J."/>
            <person name="Ruckert C."/>
        </authorList>
    </citation>
    <scope>NUCLEOTIDE SEQUENCE [LARGE SCALE GENOMIC DNA]</scope>
    <source>
        <strain evidence="3">MG417-CF17 (DSM 44213)</strain>
    </source>
</reference>
<organism evidence="2 3">
    <name type="scientific">Amycolatopsis japonica</name>
    <dbReference type="NCBI Taxonomy" id="208439"/>
    <lineage>
        <taxon>Bacteria</taxon>
        <taxon>Bacillati</taxon>
        <taxon>Actinomycetota</taxon>
        <taxon>Actinomycetes</taxon>
        <taxon>Pseudonocardiales</taxon>
        <taxon>Pseudonocardiaceae</taxon>
        <taxon>Amycolatopsis</taxon>
        <taxon>Amycolatopsis japonica group</taxon>
    </lineage>
</organism>
<keyword evidence="3" id="KW-1185">Reference proteome</keyword>
<gene>
    <name evidence="2" type="ORF">AJAP_06985</name>
</gene>
<dbReference type="AlphaFoldDB" id="A0A075UP59"/>
<evidence type="ECO:0000256" key="1">
    <source>
        <dbReference type="SAM" id="MobiDB-lite"/>
    </source>
</evidence>